<evidence type="ECO:0000256" key="5">
    <source>
        <dbReference type="ARBA" id="ARBA00023186"/>
    </source>
</evidence>
<feature type="chain" id="PRO_5045998825" evidence="6">
    <location>
        <begin position="23"/>
        <end position="247"/>
    </location>
</feature>
<protein>
    <submittedName>
        <fullName evidence="9">Molecular chaperone</fullName>
    </submittedName>
</protein>
<organism evidence="9 10">
    <name type="scientific">Pseudomonas serbiensis</name>
    <dbReference type="NCBI Taxonomy" id="3064350"/>
    <lineage>
        <taxon>Bacteria</taxon>
        <taxon>Pseudomonadati</taxon>
        <taxon>Pseudomonadota</taxon>
        <taxon>Gammaproteobacteria</taxon>
        <taxon>Pseudomonadales</taxon>
        <taxon>Pseudomonadaceae</taxon>
        <taxon>Pseudomonas</taxon>
    </lineage>
</organism>
<feature type="domain" description="Pili assembly chaperone N-terminal" evidence="7">
    <location>
        <begin position="24"/>
        <end position="145"/>
    </location>
</feature>
<reference evidence="9 10" key="1">
    <citation type="submission" date="2023-07" db="EMBL/GenBank/DDBJ databases">
        <title>Identification of four novel Pseudomonas species associated with bacterial leaf spot of cucurbits.</title>
        <authorList>
            <person name="Fullem K.R."/>
        </authorList>
    </citation>
    <scope>NUCLEOTIDE SEQUENCE [LARGE SCALE GENOMIC DNA]</scope>
    <source>
        <strain evidence="9 10">KFB 138</strain>
    </source>
</reference>
<gene>
    <name evidence="9" type="ORF">Q6A51_18800</name>
</gene>
<dbReference type="EMBL" id="JAUQOO010000015">
    <property type="protein sequence ID" value="MDO7928840.1"/>
    <property type="molecule type" value="Genomic_DNA"/>
</dbReference>
<feature type="signal peptide" evidence="6">
    <location>
        <begin position="1"/>
        <end position="22"/>
    </location>
</feature>
<dbReference type="InterPro" id="IPR001829">
    <property type="entry name" value="Pili_assmbl_chaperone_bac"/>
</dbReference>
<keyword evidence="5" id="KW-0143">Chaperone</keyword>
<dbReference type="Gene3D" id="2.60.40.10">
    <property type="entry name" value="Immunoglobulins"/>
    <property type="match status" value="2"/>
</dbReference>
<dbReference type="PANTHER" id="PTHR30251">
    <property type="entry name" value="PILUS ASSEMBLY CHAPERONE"/>
    <property type="match status" value="1"/>
</dbReference>
<dbReference type="InterPro" id="IPR008962">
    <property type="entry name" value="PapD-like_sf"/>
</dbReference>
<evidence type="ECO:0000256" key="4">
    <source>
        <dbReference type="ARBA" id="ARBA00022764"/>
    </source>
</evidence>
<dbReference type="PRINTS" id="PR00969">
    <property type="entry name" value="CHAPERONPILI"/>
</dbReference>
<evidence type="ECO:0000256" key="2">
    <source>
        <dbReference type="ARBA" id="ARBA00007399"/>
    </source>
</evidence>
<comment type="subcellular location">
    <subcellularLocation>
        <location evidence="1">Periplasm</location>
    </subcellularLocation>
</comment>
<evidence type="ECO:0000313" key="9">
    <source>
        <dbReference type="EMBL" id="MDO7928840.1"/>
    </source>
</evidence>
<dbReference type="Pfam" id="PF00345">
    <property type="entry name" value="PapD_N"/>
    <property type="match status" value="1"/>
</dbReference>
<dbReference type="InterPro" id="IPR016147">
    <property type="entry name" value="Pili_assmbl_chaperone_N"/>
</dbReference>
<keyword evidence="3 6" id="KW-0732">Signal</keyword>
<dbReference type="InterPro" id="IPR016148">
    <property type="entry name" value="Pili_assmbl_chaperone_C"/>
</dbReference>
<evidence type="ECO:0000313" key="10">
    <source>
        <dbReference type="Proteomes" id="UP001223016"/>
    </source>
</evidence>
<comment type="similarity">
    <text evidence="2">Belongs to the periplasmic pilus chaperone family.</text>
</comment>
<accession>A0ABT9CTU9</accession>
<sequence>MSRAFRNGLVVLLCWACGSVQAAVSLAGTRLIFDGAFREATIQTSNPGEHEVLVQAWLSAPQDSDETPREQRTVLPFAITPHFFHLPSAGKQELRVLYQGAGMPEDRESLLHLYVLEVPRRREGSNQLNIAVRQRINVFYRPPGLQGDPAETAQRLSWNLADEEVQVRNPTPYHVTLQTVRLGDLLLSDYLLLEPGARLELPVPRRIQPQIFSFKALTDYGAQRAYCTRLKGRMPFTPDSIKLQEEC</sequence>
<evidence type="ECO:0000256" key="3">
    <source>
        <dbReference type="ARBA" id="ARBA00022729"/>
    </source>
</evidence>
<comment type="caution">
    <text evidence="9">The sequence shown here is derived from an EMBL/GenBank/DDBJ whole genome shotgun (WGS) entry which is preliminary data.</text>
</comment>
<keyword evidence="4" id="KW-0574">Periplasm</keyword>
<dbReference type="Proteomes" id="UP001223016">
    <property type="component" value="Unassembled WGS sequence"/>
</dbReference>
<evidence type="ECO:0000259" key="7">
    <source>
        <dbReference type="Pfam" id="PF00345"/>
    </source>
</evidence>
<feature type="domain" description="Pili assembly chaperone C-terminal" evidence="8">
    <location>
        <begin position="167"/>
        <end position="224"/>
    </location>
</feature>
<evidence type="ECO:0000256" key="6">
    <source>
        <dbReference type="SAM" id="SignalP"/>
    </source>
</evidence>
<evidence type="ECO:0000256" key="1">
    <source>
        <dbReference type="ARBA" id="ARBA00004418"/>
    </source>
</evidence>
<dbReference type="InterPro" id="IPR013783">
    <property type="entry name" value="Ig-like_fold"/>
</dbReference>
<dbReference type="SUPFAM" id="SSF49354">
    <property type="entry name" value="PapD-like"/>
    <property type="match status" value="1"/>
</dbReference>
<dbReference type="SUPFAM" id="SSF49584">
    <property type="entry name" value="Periplasmic chaperone C-domain"/>
    <property type="match status" value="1"/>
</dbReference>
<dbReference type="InterPro" id="IPR050643">
    <property type="entry name" value="Periplasmic_pilus_chap"/>
</dbReference>
<keyword evidence="10" id="KW-1185">Reference proteome</keyword>
<dbReference type="InterPro" id="IPR036316">
    <property type="entry name" value="Pili_assmbl_chap_C_dom_sf"/>
</dbReference>
<name>A0ABT9CTU9_9PSED</name>
<proteinExistence type="inferred from homology"/>
<dbReference type="Pfam" id="PF02753">
    <property type="entry name" value="PapD_C"/>
    <property type="match status" value="1"/>
</dbReference>
<evidence type="ECO:0000259" key="8">
    <source>
        <dbReference type="Pfam" id="PF02753"/>
    </source>
</evidence>
<dbReference type="PANTHER" id="PTHR30251:SF2">
    <property type="entry name" value="FIMBRIAL CHAPERONE YADV-RELATED"/>
    <property type="match status" value="1"/>
</dbReference>